<sequence>MDDDELVFASDELTENVLPQQAKWRILVVDDEQEVHQVTSLVMNDMVFDGHGIRLEFASSAKEAKAILADDTEHDIAVAIIDVVMESSHAGLELVQWVRDELKNHTIRLILRTGQPGEAPEESVIRDYDINDYKNKTELTALRLKTSLYATLRSYRDIRIIERHRRGLEKIIDATSQFIECDTLNEFASTILDQISVILNIESSQIVCCAVVKEPNQSHSDLKILAANQGATLHLAVNPSTLNEIVDKRIAEALEAKKNIEKEDYFVGYFTTKRGTESVLYVENEARLEAVQHHLLGVFTHNIAVAHENLKLREVIKESQKELSYVIGEAVEMRSKETGSHVKRVAEISYLLAKKYGLSEADAELIKLASPLHDVGKVGIPDHILNKPGKHDVDEQKIMQTHPFIGYEMLKKSENPILQLGAHISHEHHEHWDGNGYPRQLCGNDIHVAGRITAVADVFDALGSKRCYKGPWTEEEIVEYFKQEKGKRFEPELVDILLADLPSFLEVRRKFPDNPTERADTSEK</sequence>
<dbReference type="EMBL" id="JAPFRD010000011">
    <property type="protein sequence ID" value="MCW8109279.1"/>
    <property type="molecule type" value="Genomic_DNA"/>
</dbReference>
<dbReference type="PROSITE" id="PS50110">
    <property type="entry name" value="RESPONSE_REGULATORY"/>
    <property type="match status" value="1"/>
</dbReference>
<keyword evidence="1" id="KW-0597">Phosphoprotein</keyword>
<dbReference type="Proteomes" id="UP001142810">
    <property type="component" value="Unassembled WGS sequence"/>
</dbReference>
<dbReference type="InterPro" id="IPR021800">
    <property type="entry name" value="DUF3369"/>
</dbReference>
<evidence type="ECO:0000256" key="1">
    <source>
        <dbReference type="PROSITE-ProRule" id="PRU00169"/>
    </source>
</evidence>
<dbReference type="CDD" id="cd00077">
    <property type="entry name" value="HDc"/>
    <property type="match status" value="1"/>
</dbReference>
<evidence type="ECO:0000313" key="5">
    <source>
        <dbReference type="Proteomes" id="UP001142810"/>
    </source>
</evidence>
<protein>
    <submittedName>
        <fullName evidence="4">DUF3369 domain-containing protein</fullName>
    </submittedName>
</protein>
<dbReference type="PROSITE" id="PS51832">
    <property type="entry name" value="HD_GYP"/>
    <property type="match status" value="1"/>
</dbReference>
<dbReference type="InterPro" id="IPR001789">
    <property type="entry name" value="Sig_transdc_resp-reg_receiver"/>
</dbReference>
<dbReference type="SUPFAM" id="SSF109604">
    <property type="entry name" value="HD-domain/PDEase-like"/>
    <property type="match status" value="1"/>
</dbReference>
<dbReference type="InterPro" id="IPR003607">
    <property type="entry name" value="HD/PDEase_dom"/>
</dbReference>
<dbReference type="SMART" id="SM00471">
    <property type="entry name" value="HDc"/>
    <property type="match status" value="1"/>
</dbReference>
<accession>A0ABT3P987</accession>
<organism evidence="4 5">
    <name type="scientific">Alteromonas aquimaris</name>
    <dbReference type="NCBI Taxonomy" id="2998417"/>
    <lineage>
        <taxon>Bacteria</taxon>
        <taxon>Pseudomonadati</taxon>
        <taxon>Pseudomonadota</taxon>
        <taxon>Gammaproteobacteria</taxon>
        <taxon>Alteromonadales</taxon>
        <taxon>Alteromonadaceae</taxon>
        <taxon>Alteromonas/Salinimonas group</taxon>
        <taxon>Alteromonas</taxon>
    </lineage>
</organism>
<evidence type="ECO:0000313" key="4">
    <source>
        <dbReference type="EMBL" id="MCW8109279.1"/>
    </source>
</evidence>
<dbReference type="RefSeq" id="WP_265618031.1">
    <property type="nucleotide sequence ID" value="NZ_JAPFRD010000011.1"/>
</dbReference>
<dbReference type="SUPFAM" id="SSF52172">
    <property type="entry name" value="CheY-like"/>
    <property type="match status" value="1"/>
</dbReference>
<dbReference type="InterPro" id="IPR011006">
    <property type="entry name" value="CheY-like_superfamily"/>
</dbReference>
<dbReference type="Gene3D" id="1.10.3210.10">
    <property type="entry name" value="Hypothetical protein af1432"/>
    <property type="match status" value="1"/>
</dbReference>
<name>A0ABT3P987_9ALTE</name>
<dbReference type="PANTHER" id="PTHR45228">
    <property type="entry name" value="CYCLIC DI-GMP PHOSPHODIESTERASE TM_0186-RELATED"/>
    <property type="match status" value="1"/>
</dbReference>
<feature type="domain" description="Response regulatory" evidence="2">
    <location>
        <begin position="25"/>
        <end position="151"/>
    </location>
</feature>
<evidence type="ECO:0000259" key="2">
    <source>
        <dbReference type="PROSITE" id="PS50110"/>
    </source>
</evidence>
<dbReference type="InterPro" id="IPR037522">
    <property type="entry name" value="HD_GYP_dom"/>
</dbReference>
<keyword evidence="5" id="KW-1185">Reference proteome</keyword>
<dbReference type="Gene3D" id="3.40.50.2300">
    <property type="match status" value="1"/>
</dbReference>
<feature type="domain" description="HD-GYP" evidence="3">
    <location>
        <begin position="316"/>
        <end position="513"/>
    </location>
</feature>
<dbReference type="Pfam" id="PF13487">
    <property type="entry name" value="HD_5"/>
    <property type="match status" value="1"/>
</dbReference>
<feature type="modified residue" description="4-aspartylphosphate" evidence="1">
    <location>
        <position position="82"/>
    </location>
</feature>
<proteinExistence type="predicted"/>
<gene>
    <name evidence="4" type="ORF">OPS25_12290</name>
</gene>
<dbReference type="InterPro" id="IPR052020">
    <property type="entry name" value="Cyclic_di-GMP/3'3'-cGAMP_PDE"/>
</dbReference>
<reference evidence="4" key="1">
    <citation type="submission" date="2022-11" db="EMBL/GenBank/DDBJ databases">
        <title>Alteromonas sp. nov., isolated from sea water of the Qingdao.</title>
        <authorList>
            <person name="Wang Q."/>
        </authorList>
    </citation>
    <scope>NUCLEOTIDE SEQUENCE</scope>
    <source>
        <strain evidence="4">ASW11-7</strain>
    </source>
</reference>
<dbReference type="PANTHER" id="PTHR45228:SF9">
    <property type="entry name" value="3'3'-CGAMP-SPECIFIC PHOSPHODIESTERASE 2"/>
    <property type="match status" value="1"/>
</dbReference>
<comment type="caution">
    <text evidence="4">The sequence shown here is derived from an EMBL/GenBank/DDBJ whole genome shotgun (WGS) entry which is preliminary data.</text>
</comment>
<evidence type="ECO:0000259" key="3">
    <source>
        <dbReference type="PROSITE" id="PS51832"/>
    </source>
</evidence>
<dbReference type="Pfam" id="PF11849">
    <property type="entry name" value="DUF3369"/>
    <property type="match status" value="1"/>
</dbReference>